<sequence>MGQKYAAFDDRGYVTAFYDSADSPPPADAKVVGISDDDWRAAIAAPSSGKRAMIDNSMRLVLSDPPAPTRAELANARRAERDAALKATDWLVSRHQDEKLLGNGTTLTAEQFTLLLKYRQSLRD</sequence>
<dbReference type="EMBL" id="PVFZ01000038">
    <property type="protein sequence ID" value="PRF23229.1"/>
    <property type="molecule type" value="Genomic_DNA"/>
</dbReference>
<dbReference type="Proteomes" id="UP000237686">
    <property type="component" value="Unassembled WGS sequence"/>
</dbReference>
<evidence type="ECO:0000313" key="1">
    <source>
        <dbReference type="EMBL" id="PRF23229.1"/>
    </source>
</evidence>
<comment type="caution">
    <text evidence="1">The sequence shown here is derived from an EMBL/GenBank/DDBJ whole genome shotgun (WGS) entry which is preliminary data.</text>
</comment>
<dbReference type="Gene3D" id="6.10.140.1310">
    <property type="match status" value="1"/>
</dbReference>
<accession>A0A8E2USC8</accession>
<name>A0A8E2USC8_9BURK</name>
<evidence type="ECO:0000313" key="2">
    <source>
        <dbReference type="Proteomes" id="UP000237686"/>
    </source>
</evidence>
<proteinExistence type="predicted"/>
<protein>
    <submittedName>
        <fullName evidence="1">Phage tail protein</fullName>
    </submittedName>
</protein>
<organism evidence="1 2">
    <name type="scientific">Burkholderia multivorans</name>
    <dbReference type="NCBI Taxonomy" id="87883"/>
    <lineage>
        <taxon>Bacteria</taxon>
        <taxon>Pseudomonadati</taxon>
        <taxon>Pseudomonadota</taxon>
        <taxon>Betaproteobacteria</taxon>
        <taxon>Burkholderiales</taxon>
        <taxon>Burkholderiaceae</taxon>
        <taxon>Burkholderia</taxon>
        <taxon>Burkholderia cepacia complex</taxon>
    </lineage>
</organism>
<reference evidence="1 2" key="1">
    <citation type="submission" date="2018-03" db="EMBL/GenBank/DDBJ databases">
        <authorList>
            <person name="Nguyen K."/>
            <person name="Fouts D."/>
            <person name="Sutton G."/>
        </authorList>
    </citation>
    <scope>NUCLEOTIDE SEQUENCE [LARGE SCALE GENOMIC DNA]</scope>
    <source>
        <strain evidence="1 2">AU17135</strain>
    </source>
</reference>
<dbReference type="RefSeq" id="WP_105767909.1">
    <property type="nucleotide sequence ID" value="NZ_PVFZ01000038.1"/>
</dbReference>
<dbReference type="AlphaFoldDB" id="A0A8E2USC8"/>
<gene>
    <name evidence="1" type="ORF">C6P98_14160</name>
</gene>